<dbReference type="GO" id="GO:0005829">
    <property type="term" value="C:cytosol"/>
    <property type="evidence" value="ECO:0007669"/>
    <property type="project" value="TreeGrafter"/>
</dbReference>
<evidence type="ECO:0000256" key="12">
    <source>
        <dbReference type="ARBA" id="ARBA00071289"/>
    </source>
</evidence>
<organism evidence="17">
    <name type="scientific">marine metagenome</name>
    <dbReference type="NCBI Taxonomy" id="408172"/>
    <lineage>
        <taxon>unclassified sequences</taxon>
        <taxon>metagenomes</taxon>
        <taxon>ecological metagenomes</taxon>
    </lineage>
</organism>
<comment type="catalytic activity">
    <reaction evidence="10">
        <text>XTP + H2O = XMP + diphosphate + H(+)</text>
        <dbReference type="Rhea" id="RHEA:28610"/>
        <dbReference type="ChEBI" id="CHEBI:15377"/>
        <dbReference type="ChEBI" id="CHEBI:15378"/>
        <dbReference type="ChEBI" id="CHEBI:33019"/>
        <dbReference type="ChEBI" id="CHEBI:57464"/>
        <dbReference type="ChEBI" id="CHEBI:61314"/>
        <dbReference type="EC" id="3.6.1.66"/>
    </reaction>
</comment>
<sequence length="182" mass="19658">VQIPSQVNSMVRLVPKLLVATGNPNKAFELADLLNGVPFEIVSLLDLGLPTEINEPADTFEGNAVIKAEAYARMSGMLTLADDSGLEIDALNGEPGVHSKRFAGEDATDEDRVRIVLQKLDGVPWEKRTAQYRCVIAIAQPGVNTVTCESVCSGIIGYELRGNGGFGYDPVFYLPEYEQTVA</sequence>
<feature type="non-terminal residue" evidence="17">
    <location>
        <position position="1"/>
    </location>
</feature>
<gene>
    <name evidence="17" type="ORF">METZ01_LOCUS357694</name>
</gene>
<evidence type="ECO:0000256" key="9">
    <source>
        <dbReference type="ARBA" id="ARBA00051875"/>
    </source>
</evidence>
<dbReference type="GO" id="GO:0009117">
    <property type="term" value="P:nucleotide metabolic process"/>
    <property type="evidence" value="ECO:0007669"/>
    <property type="project" value="UniProtKB-KW"/>
</dbReference>
<dbReference type="GO" id="GO:0000166">
    <property type="term" value="F:nucleotide binding"/>
    <property type="evidence" value="ECO:0007669"/>
    <property type="project" value="UniProtKB-KW"/>
</dbReference>
<keyword evidence="6" id="KW-0378">Hydrolase</keyword>
<comment type="subunit">
    <text evidence="3">Homodimer.</text>
</comment>
<reference evidence="17" key="1">
    <citation type="submission" date="2018-05" db="EMBL/GenBank/DDBJ databases">
        <authorList>
            <person name="Lanie J.A."/>
            <person name="Ng W.-L."/>
            <person name="Kazmierczak K.M."/>
            <person name="Andrzejewski T.M."/>
            <person name="Davidsen T.M."/>
            <person name="Wayne K.J."/>
            <person name="Tettelin H."/>
            <person name="Glass J.I."/>
            <person name="Rusch D."/>
            <person name="Podicherti R."/>
            <person name="Tsui H.-C.T."/>
            <person name="Winkler M.E."/>
        </authorList>
    </citation>
    <scope>NUCLEOTIDE SEQUENCE</scope>
</reference>
<evidence type="ECO:0000256" key="2">
    <source>
        <dbReference type="ARBA" id="ARBA00008023"/>
    </source>
</evidence>
<dbReference type="GO" id="GO:0036220">
    <property type="term" value="F:ITP diphosphatase activity"/>
    <property type="evidence" value="ECO:0007669"/>
    <property type="project" value="UniProtKB-EC"/>
</dbReference>
<dbReference type="GO" id="GO:0046872">
    <property type="term" value="F:metal ion binding"/>
    <property type="evidence" value="ECO:0007669"/>
    <property type="project" value="UniProtKB-KW"/>
</dbReference>
<dbReference type="GO" id="GO:0036222">
    <property type="term" value="F:XTP diphosphatase activity"/>
    <property type="evidence" value="ECO:0007669"/>
    <property type="project" value="UniProtKB-ARBA"/>
</dbReference>
<dbReference type="Gene3D" id="3.90.950.10">
    <property type="match status" value="1"/>
</dbReference>
<dbReference type="CDD" id="cd00515">
    <property type="entry name" value="HAM1"/>
    <property type="match status" value="1"/>
</dbReference>
<keyword evidence="4" id="KW-0479">Metal-binding</keyword>
<evidence type="ECO:0000256" key="13">
    <source>
        <dbReference type="ARBA" id="ARBA00075987"/>
    </source>
</evidence>
<accession>A0A382S4T4</accession>
<dbReference type="FunFam" id="3.90.950.10:FF:000001">
    <property type="entry name" value="dITP/XTP pyrophosphatase"/>
    <property type="match status" value="1"/>
</dbReference>
<evidence type="ECO:0000313" key="17">
    <source>
        <dbReference type="EMBL" id="SVD04840.1"/>
    </source>
</evidence>
<evidence type="ECO:0000256" key="7">
    <source>
        <dbReference type="ARBA" id="ARBA00022842"/>
    </source>
</evidence>
<dbReference type="EMBL" id="UINC01126389">
    <property type="protein sequence ID" value="SVD04840.1"/>
    <property type="molecule type" value="Genomic_DNA"/>
</dbReference>
<dbReference type="PANTHER" id="PTHR11067:SF9">
    <property type="entry name" value="INOSINE TRIPHOSPHATE PYROPHOSPHATASE"/>
    <property type="match status" value="1"/>
</dbReference>
<evidence type="ECO:0000256" key="8">
    <source>
        <dbReference type="ARBA" id="ARBA00023080"/>
    </source>
</evidence>
<feature type="non-terminal residue" evidence="17">
    <location>
        <position position="182"/>
    </location>
</feature>
<comment type="cofactor">
    <cofactor evidence="1">
        <name>Mg(2+)</name>
        <dbReference type="ChEBI" id="CHEBI:18420"/>
    </cofactor>
</comment>
<dbReference type="Pfam" id="PF01725">
    <property type="entry name" value="Ham1p_like"/>
    <property type="match status" value="1"/>
</dbReference>
<dbReference type="PANTHER" id="PTHR11067">
    <property type="entry name" value="INOSINE TRIPHOSPHATE PYROPHOSPHATASE/HAM1 PROTEIN"/>
    <property type="match status" value="1"/>
</dbReference>
<name>A0A382S4T4_9ZZZZ</name>
<dbReference type="EC" id="3.6.1.66" evidence="11"/>
<proteinExistence type="inferred from homology"/>
<protein>
    <recommendedName>
        <fullName evidence="12">dITP/XTP pyrophosphatase</fullName>
        <ecNumber evidence="11">3.6.1.66</ecNumber>
    </recommendedName>
    <alternativeName>
        <fullName evidence="13">Non-canonical purine NTP pyrophosphatase</fullName>
    </alternativeName>
    <alternativeName>
        <fullName evidence="14">Non-standard purine NTP pyrophosphatase</fullName>
    </alternativeName>
    <alternativeName>
        <fullName evidence="16">Nucleoside-triphosphate diphosphatase</fullName>
    </alternativeName>
    <alternativeName>
        <fullName evidence="15">Nucleoside-triphosphate pyrophosphatase</fullName>
    </alternativeName>
</protein>
<evidence type="ECO:0000256" key="15">
    <source>
        <dbReference type="ARBA" id="ARBA00083186"/>
    </source>
</evidence>
<dbReference type="InterPro" id="IPR002637">
    <property type="entry name" value="RdgB/HAM1"/>
</dbReference>
<evidence type="ECO:0000256" key="16">
    <source>
        <dbReference type="ARBA" id="ARBA00083635"/>
    </source>
</evidence>
<keyword evidence="8" id="KW-0546">Nucleotide metabolism</keyword>
<evidence type="ECO:0000256" key="14">
    <source>
        <dbReference type="ARBA" id="ARBA00078805"/>
    </source>
</evidence>
<evidence type="ECO:0000256" key="3">
    <source>
        <dbReference type="ARBA" id="ARBA00011738"/>
    </source>
</evidence>
<evidence type="ECO:0000256" key="11">
    <source>
        <dbReference type="ARBA" id="ARBA00066468"/>
    </source>
</evidence>
<evidence type="ECO:0000256" key="4">
    <source>
        <dbReference type="ARBA" id="ARBA00022723"/>
    </source>
</evidence>
<dbReference type="InterPro" id="IPR029001">
    <property type="entry name" value="ITPase-like_fam"/>
</dbReference>
<evidence type="ECO:0000256" key="10">
    <source>
        <dbReference type="ARBA" id="ARBA00052017"/>
    </source>
</evidence>
<comment type="catalytic activity">
    <reaction evidence="9">
        <text>dITP + H2O = dIMP + diphosphate + H(+)</text>
        <dbReference type="Rhea" id="RHEA:28342"/>
        <dbReference type="ChEBI" id="CHEBI:15377"/>
        <dbReference type="ChEBI" id="CHEBI:15378"/>
        <dbReference type="ChEBI" id="CHEBI:33019"/>
        <dbReference type="ChEBI" id="CHEBI:61194"/>
        <dbReference type="ChEBI" id="CHEBI:61382"/>
        <dbReference type="EC" id="3.6.1.66"/>
    </reaction>
</comment>
<dbReference type="AlphaFoldDB" id="A0A382S4T4"/>
<dbReference type="SUPFAM" id="SSF52972">
    <property type="entry name" value="ITPase-like"/>
    <property type="match status" value="1"/>
</dbReference>
<keyword evidence="5" id="KW-0547">Nucleotide-binding</keyword>
<evidence type="ECO:0000256" key="5">
    <source>
        <dbReference type="ARBA" id="ARBA00022741"/>
    </source>
</evidence>
<evidence type="ECO:0000256" key="1">
    <source>
        <dbReference type="ARBA" id="ARBA00001946"/>
    </source>
</evidence>
<evidence type="ECO:0000256" key="6">
    <source>
        <dbReference type="ARBA" id="ARBA00022801"/>
    </source>
</evidence>
<comment type="similarity">
    <text evidence="2">Belongs to the HAM1 NTPase family.</text>
</comment>
<dbReference type="GO" id="GO:0035870">
    <property type="term" value="F:dITP diphosphatase activity"/>
    <property type="evidence" value="ECO:0007669"/>
    <property type="project" value="UniProtKB-ARBA"/>
</dbReference>
<dbReference type="GO" id="GO:0009146">
    <property type="term" value="P:purine nucleoside triphosphate catabolic process"/>
    <property type="evidence" value="ECO:0007669"/>
    <property type="project" value="UniProtKB-ARBA"/>
</dbReference>
<keyword evidence="7" id="KW-0460">Magnesium</keyword>